<feature type="region of interest" description="Disordered" evidence="2">
    <location>
        <begin position="368"/>
        <end position="399"/>
    </location>
</feature>
<evidence type="ECO:0000313" key="4">
    <source>
        <dbReference type="Proteomes" id="UP001107961"/>
    </source>
</evidence>
<dbReference type="Proteomes" id="UP001107961">
    <property type="component" value="Unassembled WGS sequence"/>
</dbReference>
<sequence length="855" mass="97572">MFGKLFKPRWQHRDAAVRKAAVDTLDPRQQADLLASLAREDASEEVRVSATQRLLDLTVLDTLTRDSHSAPVREAASDRMMALLAGAVPDGPDRDTRLHLLRHTGNAKVLYHVAQNGVDGESRQVALSALSDADTLCEIALHGHDEALRLAAAQRLESAEHMKRLTKEGRDKRVVRHAREWLRDRQQAEQDRRKREQDCAAVAEALRQHAQRAADGLYQARLQQLEQRWTELAEHAGEEQTRIATQALEQAHQRLARQAAEAREQQAREAALGERRAALATLRQLLDDVTEDTWDTQLGALRSAVATQERRWQAAAEELPAEEGEYQHFQQLLEQWHNLIALAEQSQSEDRELLETLSQRWPRKIPVPRALQQRPAPAPAPEVTAPSTRAPSAGKAGGSAHQGLVVALRRELQKGNLKHANRLWLKAEAVLEEENDTWLSKQLQRLEERRNELRDWHAFAAQPKKDRLCEQMEALIGGNLDAEEQASAIQALHDEWRELMSSDQDQDQAQWDRFKAASDQAYEPCRAHFRELDEQRADNLRRREQLCRQLADFVAAQDWQRANWQAVWEIRRQAPQEWKSLQPVRFTDARDVQKRFSALLSEIDQQMEGAWREAEQQRQAMIAEAEALLAQEDLDSATREAQQLQKRWRQAGWLPPGRHRPHQKRFRRIMDDLFGARQARLEQRRNELEEKQNEGIAVLEQVAAALKEPLASQDESALRDHAAALDELDEAALGRAGQRQFRRLREQIQERLAALPRWRRWQRAVLGIEASPDGESSEDDQTLTVALEALAGIDSPEHARERRLTWQLEQLPRAMKGANTSPLDEALTLLEARPDGPLDSGLARRLQAALQAMQP</sequence>
<feature type="coiled-coil region" evidence="1">
    <location>
        <begin position="611"/>
        <end position="647"/>
    </location>
</feature>
<name>A0A9Q3W719_9GAMM</name>
<evidence type="ECO:0000256" key="1">
    <source>
        <dbReference type="SAM" id="Coils"/>
    </source>
</evidence>
<dbReference type="Pfam" id="PF03993">
    <property type="entry name" value="DUF349"/>
    <property type="match status" value="2"/>
</dbReference>
<dbReference type="InterPro" id="IPR007139">
    <property type="entry name" value="DUF349"/>
</dbReference>
<dbReference type="AlphaFoldDB" id="A0A9Q3W719"/>
<gene>
    <name evidence="3" type="ORF">LZG35_16315</name>
</gene>
<evidence type="ECO:0000256" key="2">
    <source>
        <dbReference type="SAM" id="MobiDB-lite"/>
    </source>
</evidence>
<proteinExistence type="predicted"/>
<dbReference type="EMBL" id="JAJVKT010000021">
    <property type="protein sequence ID" value="MCE7510204.1"/>
    <property type="molecule type" value="Genomic_DNA"/>
</dbReference>
<accession>A0A9Q3W719</accession>
<evidence type="ECO:0000313" key="3">
    <source>
        <dbReference type="EMBL" id="MCE7510204.1"/>
    </source>
</evidence>
<dbReference type="RefSeq" id="WP_233926026.1">
    <property type="nucleotide sequence ID" value="NZ_JAJVKT010000021.1"/>
</dbReference>
<keyword evidence="1" id="KW-0175">Coiled coil</keyword>
<protein>
    <submittedName>
        <fullName evidence="3">DUF349 domain-containing protein</fullName>
    </submittedName>
</protein>
<reference evidence="3" key="1">
    <citation type="submission" date="2022-01" db="EMBL/GenBank/DDBJ databases">
        <authorList>
            <person name="Karlyshev A.V."/>
            <person name="Jaspars M."/>
        </authorList>
    </citation>
    <scope>NUCLEOTIDE SEQUENCE</scope>
    <source>
        <strain evidence="3">AGSA3-2</strain>
    </source>
</reference>
<keyword evidence="4" id="KW-1185">Reference proteome</keyword>
<organism evidence="3 4">
    <name type="scientific">Alloalcanivorax xenomutans</name>
    <dbReference type="NCBI Taxonomy" id="1094342"/>
    <lineage>
        <taxon>Bacteria</taxon>
        <taxon>Pseudomonadati</taxon>
        <taxon>Pseudomonadota</taxon>
        <taxon>Gammaproteobacteria</taxon>
        <taxon>Oceanospirillales</taxon>
        <taxon>Alcanivoracaceae</taxon>
        <taxon>Alloalcanivorax</taxon>
    </lineage>
</organism>
<comment type="caution">
    <text evidence="3">The sequence shown here is derived from an EMBL/GenBank/DDBJ whole genome shotgun (WGS) entry which is preliminary data.</text>
</comment>